<dbReference type="KEGG" id="rbi:RB2501_05220"/>
<dbReference type="AlphaFoldDB" id="A4CH64"/>
<dbReference type="Proteomes" id="UP000009049">
    <property type="component" value="Chromosome"/>
</dbReference>
<organism evidence="1 2">
    <name type="scientific">Robiginitalea biformata (strain ATCC BAA-864 / DSM 15991 / KCTC 12146 / HTCC2501)</name>
    <dbReference type="NCBI Taxonomy" id="313596"/>
    <lineage>
        <taxon>Bacteria</taxon>
        <taxon>Pseudomonadati</taxon>
        <taxon>Bacteroidota</taxon>
        <taxon>Flavobacteriia</taxon>
        <taxon>Flavobacteriales</taxon>
        <taxon>Flavobacteriaceae</taxon>
        <taxon>Robiginitalea</taxon>
    </lineage>
</organism>
<name>A4CH64_ROBBH</name>
<evidence type="ECO:0000313" key="2">
    <source>
        <dbReference type="Proteomes" id="UP000009049"/>
    </source>
</evidence>
<dbReference type="eggNOG" id="ENOG5032WN5">
    <property type="taxonomic scope" value="Bacteria"/>
</dbReference>
<reference evidence="1 2" key="1">
    <citation type="journal article" date="2009" name="J. Bacteriol.">
        <title>Complete genome sequence of Robiginitalea biformata HTCC2501.</title>
        <authorList>
            <person name="Oh H.M."/>
            <person name="Giovannoni S.J."/>
            <person name="Lee K."/>
            <person name="Ferriera S."/>
            <person name="Johnson J."/>
            <person name="Cho J.C."/>
        </authorList>
    </citation>
    <scope>NUCLEOTIDE SEQUENCE [LARGE SCALE GENOMIC DNA]</scope>
    <source>
        <strain evidence="2">ATCC BAA-864 / HTCC2501 / KCTC 12146</strain>
    </source>
</reference>
<protein>
    <submittedName>
        <fullName evidence="1">Uncharacterized protein</fullName>
    </submittedName>
</protein>
<dbReference type="STRING" id="313596.RB2501_05220"/>
<evidence type="ECO:0000313" key="1">
    <source>
        <dbReference type="EMBL" id="EAR16272.1"/>
    </source>
</evidence>
<proteinExistence type="predicted"/>
<dbReference type="EMBL" id="CP001712">
    <property type="protein sequence ID" value="EAR16272.1"/>
    <property type="molecule type" value="Genomic_DNA"/>
</dbReference>
<dbReference type="HOGENOM" id="CLU_163297_0_0_10"/>
<dbReference type="RefSeq" id="WP_015753029.1">
    <property type="nucleotide sequence ID" value="NC_013222.1"/>
</dbReference>
<accession>A4CH64</accession>
<dbReference type="OrthoDB" id="1440784at2"/>
<sequence length="124" mass="14706">METKHIEERIVSDLEELISESCGKNQNDERYRELHRDLLRNHYNAADVDIDYHRKRIRMFVLADNASYRPGKVNLNLPVLHVNLLFKNLKAFLTGCLQTDRKSLSFYAQLLRRFRAGKRQAVLY</sequence>
<gene>
    <name evidence="1" type="ordered locus">RB2501_05220</name>
</gene>
<keyword evidence="2" id="KW-1185">Reference proteome</keyword>